<dbReference type="AlphaFoldDB" id="A0A8R7VDC8"/>
<keyword evidence="4" id="KW-1185">Reference proteome</keyword>
<reference evidence="3" key="3">
    <citation type="submission" date="2022-06" db="UniProtKB">
        <authorList>
            <consortium name="EnsemblPlants"/>
        </authorList>
    </citation>
    <scope>IDENTIFICATION</scope>
</reference>
<reference evidence="2" key="2">
    <citation type="submission" date="2018-03" db="EMBL/GenBank/DDBJ databases">
        <title>The Triticum urartu genome reveals the dynamic nature of wheat genome evolution.</title>
        <authorList>
            <person name="Ling H."/>
            <person name="Ma B."/>
            <person name="Shi X."/>
            <person name="Liu H."/>
            <person name="Dong L."/>
            <person name="Sun H."/>
            <person name="Cao Y."/>
            <person name="Gao Q."/>
            <person name="Zheng S."/>
            <person name="Li Y."/>
            <person name="Yu Y."/>
            <person name="Du H."/>
            <person name="Qi M."/>
            <person name="Li Y."/>
            <person name="Yu H."/>
            <person name="Cui Y."/>
            <person name="Wang N."/>
            <person name="Chen C."/>
            <person name="Wu H."/>
            <person name="Zhao Y."/>
            <person name="Zhang J."/>
            <person name="Li Y."/>
            <person name="Zhou W."/>
            <person name="Zhang B."/>
            <person name="Hu W."/>
            <person name="Eijk M."/>
            <person name="Tang J."/>
            <person name="Witsenboer H."/>
            <person name="Zhao S."/>
            <person name="Li Z."/>
            <person name="Zhang A."/>
            <person name="Wang D."/>
            <person name="Liang C."/>
        </authorList>
    </citation>
    <scope>NUCLEOTIDE SEQUENCE [LARGE SCALE GENOMIC DNA]</scope>
    <source>
        <strain evidence="2">cv. G1812</strain>
    </source>
</reference>
<dbReference type="EnsemblPlants" id="TuG1812S0002075900.01.T01">
    <property type="protein sequence ID" value="TuG1812S0002075900.01.T01.s_cds15031"/>
    <property type="gene ID" value="TuG1812S0002075900.01"/>
</dbReference>
<feature type="compositionally biased region" description="Low complexity" evidence="1">
    <location>
        <begin position="55"/>
        <end position="65"/>
    </location>
</feature>
<sequence length="143" mass="14728">RKLPRRPEQPSCLLCGISSHADTGAGGLHHPNDAHLRAGPAAGPPGGQAAGAGGMLAAPEAAVPRDAADVRRDVRPHVEPAHHGHHGVKVRPGRLQVRALSGRVDGDSCAGGAPRWGQTSSPSSGRFSYFCEDERTGAPSSFI</sequence>
<name>A0A8R7VDC8_TRIUA</name>
<dbReference type="EnsemblPlants" id="TuG1812G0400003281.01.T01">
    <property type="protein sequence ID" value="TuG1812G0400003281.01.T01.cds360787"/>
    <property type="gene ID" value="TuG1812G0400003281.01"/>
</dbReference>
<evidence type="ECO:0000313" key="2">
    <source>
        <dbReference type="EnsemblPlants" id="TuG1812G0400003281.01.T01.cds360787"/>
    </source>
</evidence>
<proteinExistence type="predicted"/>
<evidence type="ECO:0000256" key="1">
    <source>
        <dbReference type="SAM" id="MobiDB-lite"/>
    </source>
</evidence>
<feature type="compositionally biased region" description="Gly residues" evidence="1">
    <location>
        <begin position="44"/>
        <end position="54"/>
    </location>
</feature>
<evidence type="ECO:0000313" key="4">
    <source>
        <dbReference type="Proteomes" id="UP000015106"/>
    </source>
</evidence>
<dbReference type="Gramene" id="TuG1812G0400003281.01.T01">
    <property type="protein sequence ID" value="TuG1812G0400003281.01.T01.cds360787"/>
    <property type="gene ID" value="TuG1812G0400003281.01"/>
</dbReference>
<protein>
    <submittedName>
        <fullName evidence="3">Uncharacterized protein</fullName>
    </submittedName>
</protein>
<organism evidence="3 4">
    <name type="scientific">Triticum urartu</name>
    <name type="common">Red wild einkorn</name>
    <name type="synonym">Crithodium urartu</name>
    <dbReference type="NCBI Taxonomy" id="4572"/>
    <lineage>
        <taxon>Eukaryota</taxon>
        <taxon>Viridiplantae</taxon>
        <taxon>Streptophyta</taxon>
        <taxon>Embryophyta</taxon>
        <taxon>Tracheophyta</taxon>
        <taxon>Spermatophyta</taxon>
        <taxon>Magnoliopsida</taxon>
        <taxon>Liliopsida</taxon>
        <taxon>Poales</taxon>
        <taxon>Poaceae</taxon>
        <taxon>BOP clade</taxon>
        <taxon>Pooideae</taxon>
        <taxon>Triticodae</taxon>
        <taxon>Triticeae</taxon>
        <taxon>Triticinae</taxon>
        <taxon>Triticum</taxon>
    </lineage>
</organism>
<feature type="compositionally biased region" description="Polar residues" evidence="1">
    <location>
        <begin position="117"/>
        <end position="126"/>
    </location>
</feature>
<reference evidence="4" key="1">
    <citation type="journal article" date="2013" name="Nature">
        <title>Draft genome of the wheat A-genome progenitor Triticum urartu.</title>
        <authorList>
            <person name="Ling H.Q."/>
            <person name="Zhao S."/>
            <person name="Liu D."/>
            <person name="Wang J."/>
            <person name="Sun H."/>
            <person name="Zhang C."/>
            <person name="Fan H."/>
            <person name="Li D."/>
            <person name="Dong L."/>
            <person name="Tao Y."/>
            <person name="Gao C."/>
            <person name="Wu H."/>
            <person name="Li Y."/>
            <person name="Cui Y."/>
            <person name="Guo X."/>
            <person name="Zheng S."/>
            <person name="Wang B."/>
            <person name="Yu K."/>
            <person name="Liang Q."/>
            <person name="Yang W."/>
            <person name="Lou X."/>
            <person name="Chen J."/>
            <person name="Feng M."/>
            <person name="Jian J."/>
            <person name="Zhang X."/>
            <person name="Luo G."/>
            <person name="Jiang Y."/>
            <person name="Liu J."/>
            <person name="Wang Z."/>
            <person name="Sha Y."/>
            <person name="Zhang B."/>
            <person name="Wu H."/>
            <person name="Tang D."/>
            <person name="Shen Q."/>
            <person name="Xue P."/>
            <person name="Zou S."/>
            <person name="Wang X."/>
            <person name="Liu X."/>
            <person name="Wang F."/>
            <person name="Yang Y."/>
            <person name="An X."/>
            <person name="Dong Z."/>
            <person name="Zhang K."/>
            <person name="Zhang X."/>
            <person name="Luo M.C."/>
            <person name="Dvorak J."/>
            <person name="Tong Y."/>
            <person name="Wang J."/>
            <person name="Yang H."/>
            <person name="Li Z."/>
            <person name="Wang D."/>
            <person name="Zhang A."/>
            <person name="Wang J."/>
        </authorList>
    </citation>
    <scope>NUCLEOTIDE SEQUENCE</scope>
    <source>
        <strain evidence="4">cv. G1812</strain>
    </source>
</reference>
<feature type="region of interest" description="Disordered" evidence="1">
    <location>
        <begin position="24"/>
        <end position="68"/>
    </location>
</feature>
<dbReference type="Proteomes" id="UP000015106">
    <property type="component" value="Chromosome 4"/>
</dbReference>
<dbReference type="Gramene" id="TuG1812S0002075900.01.T01">
    <property type="protein sequence ID" value="TuG1812S0002075900.01.T01.s_cds15031"/>
    <property type="gene ID" value="TuG1812S0002075900.01"/>
</dbReference>
<feature type="region of interest" description="Disordered" evidence="1">
    <location>
        <begin position="104"/>
        <end position="128"/>
    </location>
</feature>
<accession>A0A8R7VDC8</accession>
<evidence type="ECO:0000313" key="3">
    <source>
        <dbReference type="EnsemblPlants" id="TuG1812S0002075900.01.T01.s_cds15031"/>
    </source>
</evidence>